<protein>
    <submittedName>
        <fullName evidence="2">Uncharacterized protein</fullName>
    </submittedName>
</protein>
<feature type="signal peptide" evidence="1">
    <location>
        <begin position="1"/>
        <end position="17"/>
    </location>
</feature>
<gene>
    <name evidence="2" type="ORF">KC19_6G126300</name>
</gene>
<dbReference type="Proteomes" id="UP000822688">
    <property type="component" value="Chromosome 6"/>
</dbReference>
<dbReference type="EMBL" id="CM026427">
    <property type="protein sequence ID" value="KAG0569933.1"/>
    <property type="molecule type" value="Genomic_DNA"/>
</dbReference>
<organism evidence="2 3">
    <name type="scientific">Ceratodon purpureus</name>
    <name type="common">Fire moss</name>
    <name type="synonym">Dicranum purpureum</name>
    <dbReference type="NCBI Taxonomy" id="3225"/>
    <lineage>
        <taxon>Eukaryota</taxon>
        <taxon>Viridiplantae</taxon>
        <taxon>Streptophyta</taxon>
        <taxon>Embryophyta</taxon>
        <taxon>Bryophyta</taxon>
        <taxon>Bryophytina</taxon>
        <taxon>Bryopsida</taxon>
        <taxon>Dicranidae</taxon>
        <taxon>Pseudoditrichales</taxon>
        <taxon>Ditrichaceae</taxon>
        <taxon>Ceratodon</taxon>
    </lineage>
</organism>
<evidence type="ECO:0000313" key="2">
    <source>
        <dbReference type="EMBL" id="KAG0569933.1"/>
    </source>
</evidence>
<accession>A0A8T0HED0</accession>
<evidence type="ECO:0000313" key="3">
    <source>
        <dbReference type="Proteomes" id="UP000822688"/>
    </source>
</evidence>
<feature type="chain" id="PRO_5035840398" evidence="1">
    <location>
        <begin position="18"/>
        <end position="50"/>
    </location>
</feature>
<name>A0A8T0HED0_CERPU</name>
<dbReference type="AlphaFoldDB" id="A0A8T0HED0"/>
<keyword evidence="3" id="KW-1185">Reference proteome</keyword>
<reference evidence="2 3" key="1">
    <citation type="submission" date="2020-06" db="EMBL/GenBank/DDBJ databases">
        <title>WGS assembly of Ceratodon purpureus strain R40.</title>
        <authorList>
            <person name="Carey S.B."/>
            <person name="Jenkins J."/>
            <person name="Shu S."/>
            <person name="Lovell J.T."/>
            <person name="Sreedasyam A."/>
            <person name="Maumus F."/>
            <person name="Tiley G.P."/>
            <person name="Fernandez-Pozo N."/>
            <person name="Barry K."/>
            <person name="Chen C."/>
            <person name="Wang M."/>
            <person name="Lipzen A."/>
            <person name="Daum C."/>
            <person name="Saski C.A."/>
            <person name="Payton A.C."/>
            <person name="Mcbreen J.C."/>
            <person name="Conrad R.E."/>
            <person name="Kollar L.M."/>
            <person name="Olsson S."/>
            <person name="Huttunen S."/>
            <person name="Landis J.B."/>
            <person name="Wickett N.J."/>
            <person name="Johnson M.G."/>
            <person name="Rensing S.A."/>
            <person name="Grimwood J."/>
            <person name="Schmutz J."/>
            <person name="Mcdaniel S.F."/>
        </authorList>
    </citation>
    <scope>NUCLEOTIDE SEQUENCE [LARGE SCALE GENOMIC DNA]</scope>
    <source>
        <strain evidence="2 3">R40</strain>
    </source>
</reference>
<comment type="caution">
    <text evidence="2">The sequence shown here is derived from an EMBL/GenBank/DDBJ whole genome shotgun (WGS) entry which is preliminary data.</text>
</comment>
<proteinExistence type="predicted"/>
<evidence type="ECO:0000256" key="1">
    <source>
        <dbReference type="SAM" id="SignalP"/>
    </source>
</evidence>
<keyword evidence="1" id="KW-0732">Signal</keyword>
<sequence>MVLCMVLCCARLHVWEAIRSAPLLVPFLPALRELNRVSSFYGSRLTLWCN</sequence>